<keyword evidence="3" id="KW-0677">Repeat</keyword>
<reference evidence="9 10" key="1">
    <citation type="submission" date="2020-02" db="EMBL/GenBank/DDBJ databases">
        <title>A chromosome-scale genome assembly of the black bullhead catfish (Ameiurus melas).</title>
        <authorList>
            <person name="Wen M."/>
            <person name="Zham M."/>
            <person name="Cabau C."/>
            <person name="Klopp C."/>
            <person name="Donnadieu C."/>
            <person name="Roques C."/>
            <person name="Bouchez O."/>
            <person name="Lampietro C."/>
            <person name="Jouanno E."/>
            <person name="Herpin A."/>
            <person name="Louis A."/>
            <person name="Berthelot C."/>
            <person name="Parey E."/>
            <person name="Roest-Crollius H."/>
            <person name="Braasch I."/>
            <person name="Postlethwait J."/>
            <person name="Robinson-Rechavi M."/>
            <person name="Echchiki A."/>
            <person name="Begum T."/>
            <person name="Montfort J."/>
            <person name="Schartl M."/>
            <person name="Bobe J."/>
            <person name="Guiguen Y."/>
        </authorList>
    </citation>
    <scope>NUCLEOTIDE SEQUENCE [LARGE SCALE GENOMIC DNA]</scope>
    <source>
        <strain evidence="9">M_S1</strain>
        <tissue evidence="9">Blood</tissue>
    </source>
</reference>
<dbReference type="InterPro" id="IPR013783">
    <property type="entry name" value="Ig-like_fold"/>
</dbReference>
<gene>
    <name evidence="9" type="ORF">AMELA_G00251460</name>
</gene>
<evidence type="ECO:0000256" key="2">
    <source>
        <dbReference type="ARBA" id="ARBA00022729"/>
    </source>
</evidence>
<evidence type="ECO:0000256" key="3">
    <source>
        <dbReference type="ARBA" id="ARBA00022737"/>
    </source>
</evidence>
<dbReference type="InterPro" id="IPR003599">
    <property type="entry name" value="Ig_sub"/>
</dbReference>
<dbReference type="SMART" id="SM00409">
    <property type="entry name" value="IG"/>
    <property type="match status" value="1"/>
</dbReference>
<evidence type="ECO:0000256" key="1">
    <source>
        <dbReference type="ARBA" id="ARBA00004370"/>
    </source>
</evidence>
<dbReference type="InterPro" id="IPR051427">
    <property type="entry name" value="Nectin/Nectin-like"/>
</dbReference>
<dbReference type="Pfam" id="PF07686">
    <property type="entry name" value="V-set"/>
    <property type="match status" value="1"/>
</dbReference>
<dbReference type="InterPro" id="IPR036179">
    <property type="entry name" value="Ig-like_dom_sf"/>
</dbReference>
<keyword evidence="4" id="KW-0472">Membrane</keyword>
<evidence type="ECO:0000313" key="9">
    <source>
        <dbReference type="EMBL" id="KAF4072763.1"/>
    </source>
</evidence>
<dbReference type="PANTHER" id="PTHR23277">
    <property type="entry name" value="NECTIN-RELATED"/>
    <property type="match status" value="1"/>
</dbReference>
<accession>A0A7J5ZQK8</accession>
<comment type="subcellular location">
    <subcellularLocation>
        <location evidence="1">Membrane</location>
    </subcellularLocation>
</comment>
<sequence>MSEPVRGRLGHSVSLQCKVKDDVKVSLSQWTRCTSLSSIAVFNPVFNSTHNAKIMDPYINRVSIKEYHTLTIDPVQDGDFGKYCCTVTTFPRGSLEGQVQLLKYEEQNEEMDKGVDKGVDKPKSPPAGNNTQ</sequence>
<evidence type="ECO:0000256" key="5">
    <source>
        <dbReference type="ARBA" id="ARBA00023157"/>
    </source>
</evidence>
<dbReference type="Gene3D" id="2.60.40.10">
    <property type="entry name" value="Immunoglobulins"/>
    <property type="match status" value="1"/>
</dbReference>
<dbReference type="GO" id="GO:0007157">
    <property type="term" value="P:heterophilic cell-cell adhesion via plasma membrane cell adhesion molecules"/>
    <property type="evidence" value="ECO:0007669"/>
    <property type="project" value="TreeGrafter"/>
</dbReference>
<evidence type="ECO:0000313" key="10">
    <source>
        <dbReference type="Proteomes" id="UP000593565"/>
    </source>
</evidence>
<feature type="region of interest" description="Disordered" evidence="7">
    <location>
        <begin position="106"/>
        <end position="132"/>
    </location>
</feature>
<protein>
    <recommendedName>
        <fullName evidence="8">Ig-like domain-containing protein</fullName>
    </recommendedName>
</protein>
<keyword evidence="2" id="KW-0732">Signal</keyword>
<name>A0A7J5ZQK8_AMEME</name>
<organism evidence="9 10">
    <name type="scientific">Ameiurus melas</name>
    <name type="common">Black bullhead</name>
    <name type="synonym">Silurus melas</name>
    <dbReference type="NCBI Taxonomy" id="219545"/>
    <lineage>
        <taxon>Eukaryota</taxon>
        <taxon>Metazoa</taxon>
        <taxon>Chordata</taxon>
        <taxon>Craniata</taxon>
        <taxon>Vertebrata</taxon>
        <taxon>Euteleostomi</taxon>
        <taxon>Actinopterygii</taxon>
        <taxon>Neopterygii</taxon>
        <taxon>Teleostei</taxon>
        <taxon>Ostariophysi</taxon>
        <taxon>Siluriformes</taxon>
        <taxon>Ictaluridae</taxon>
        <taxon>Ameiurus</taxon>
    </lineage>
</organism>
<keyword evidence="6" id="KW-0325">Glycoprotein</keyword>
<evidence type="ECO:0000259" key="8">
    <source>
        <dbReference type="PROSITE" id="PS50835"/>
    </source>
</evidence>
<evidence type="ECO:0000256" key="6">
    <source>
        <dbReference type="ARBA" id="ARBA00023180"/>
    </source>
</evidence>
<keyword evidence="10" id="KW-1185">Reference proteome</keyword>
<dbReference type="GO" id="GO:0007156">
    <property type="term" value="P:homophilic cell adhesion via plasma membrane adhesion molecules"/>
    <property type="evidence" value="ECO:0007669"/>
    <property type="project" value="TreeGrafter"/>
</dbReference>
<dbReference type="SUPFAM" id="SSF48726">
    <property type="entry name" value="Immunoglobulin"/>
    <property type="match status" value="1"/>
</dbReference>
<feature type="compositionally biased region" description="Basic and acidic residues" evidence="7">
    <location>
        <begin position="106"/>
        <end position="123"/>
    </location>
</feature>
<comment type="caution">
    <text evidence="9">The sequence shown here is derived from an EMBL/GenBank/DDBJ whole genome shotgun (WGS) entry which is preliminary data.</text>
</comment>
<dbReference type="Proteomes" id="UP000593565">
    <property type="component" value="Unassembled WGS sequence"/>
</dbReference>
<dbReference type="PANTHER" id="PTHR23277:SF108">
    <property type="entry name" value="FASCICLIN-3"/>
    <property type="match status" value="1"/>
</dbReference>
<dbReference type="EMBL" id="JAAGNN010000024">
    <property type="protein sequence ID" value="KAF4072763.1"/>
    <property type="molecule type" value="Genomic_DNA"/>
</dbReference>
<evidence type="ECO:0000256" key="4">
    <source>
        <dbReference type="ARBA" id="ARBA00023136"/>
    </source>
</evidence>
<proteinExistence type="predicted"/>
<dbReference type="AlphaFoldDB" id="A0A7J5ZQK8"/>
<dbReference type="PROSITE" id="PS50835">
    <property type="entry name" value="IG_LIKE"/>
    <property type="match status" value="1"/>
</dbReference>
<dbReference type="GO" id="GO:0016020">
    <property type="term" value="C:membrane"/>
    <property type="evidence" value="ECO:0007669"/>
    <property type="project" value="UniProtKB-SubCell"/>
</dbReference>
<dbReference type="InterPro" id="IPR007110">
    <property type="entry name" value="Ig-like_dom"/>
</dbReference>
<dbReference type="InterPro" id="IPR013106">
    <property type="entry name" value="Ig_V-set"/>
</dbReference>
<feature type="domain" description="Ig-like" evidence="8">
    <location>
        <begin position="1"/>
        <end position="102"/>
    </location>
</feature>
<evidence type="ECO:0000256" key="7">
    <source>
        <dbReference type="SAM" id="MobiDB-lite"/>
    </source>
</evidence>
<dbReference type="GO" id="GO:0005912">
    <property type="term" value="C:adherens junction"/>
    <property type="evidence" value="ECO:0007669"/>
    <property type="project" value="TreeGrafter"/>
</dbReference>
<keyword evidence="5" id="KW-1015">Disulfide bond</keyword>